<dbReference type="AlphaFoldDB" id="A0A255ZQI9"/>
<dbReference type="SUPFAM" id="SSF81296">
    <property type="entry name" value="E set domains"/>
    <property type="match status" value="1"/>
</dbReference>
<dbReference type="InterPro" id="IPR002909">
    <property type="entry name" value="IPT_dom"/>
</dbReference>
<feature type="signal peptide" evidence="1">
    <location>
        <begin position="1"/>
        <end position="25"/>
    </location>
</feature>
<dbReference type="InterPro" id="IPR008979">
    <property type="entry name" value="Galactose-bd-like_sf"/>
</dbReference>
<dbReference type="RefSeq" id="WP_094486889.1">
    <property type="nucleotide sequence ID" value="NZ_NOXX01000209.1"/>
</dbReference>
<feature type="domain" description="IPT/TIG" evidence="2">
    <location>
        <begin position="134"/>
        <end position="196"/>
    </location>
</feature>
<keyword evidence="1" id="KW-0732">Signal</keyword>
<reference evidence="3 4" key="1">
    <citation type="submission" date="2017-07" db="EMBL/GenBank/DDBJ databases">
        <title>Flavobacterium cyanobacteriorum sp. nov., isolated from cyanobacterial aggregates in a eutrophic lake.</title>
        <authorList>
            <person name="Cai H."/>
        </authorList>
    </citation>
    <scope>NUCLEOTIDE SEQUENCE [LARGE SCALE GENOMIC DNA]</scope>
    <source>
        <strain evidence="3 4">TH167</strain>
    </source>
</reference>
<gene>
    <name evidence="3" type="ORF">CHX27_11320</name>
</gene>
<dbReference type="SUPFAM" id="SSF49785">
    <property type="entry name" value="Galactose-binding domain-like"/>
    <property type="match status" value="1"/>
</dbReference>
<evidence type="ECO:0000259" key="2">
    <source>
        <dbReference type="Pfam" id="PF01833"/>
    </source>
</evidence>
<dbReference type="EMBL" id="NOXX01000209">
    <property type="protein sequence ID" value="OYQ42950.1"/>
    <property type="molecule type" value="Genomic_DNA"/>
</dbReference>
<name>A0A255ZQI9_9FLAO</name>
<dbReference type="InterPro" id="IPR014756">
    <property type="entry name" value="Ig_E-set"/>
</dbReference>
<sequence>MKKSIFKLLSWMLVFGVLIQNVACSSDDSSVAVAPVIDKVSAAVDADGNPSQLEPTNVGFANNVYVIQGKGFTGLKKIYFNDFEAAFNPNLVTDTTIFVTVPLATPYQDQSNKLRIETENGSAEYDFTIAPPAPQVGSINPVNAQTGDTVTIYGSYFINPEVTVGDTPATILSVAFDKITFTLPPNSQFKQVTVTTLSGDGTAPQVIGTGIYDDAPASFVENWLGPWDGSGFTASTAEKIQGESSIEANYGGYVGFKFPLFAAPASTAGFAGLRVSLKSTQETGKFKIVVNGNYGAGKEISFNNLGWTTFNIPWSEIGGNPGTINEIVFQEFNNGGGDKLYIDDLGFYQ</sequence>
<dbReference type="Gene3D" id="2.60.120.430">
    <property type="entry name" value="Galactose-binding lectin"/>
    <property type="match status" value="1"/>
</dbReference>
<evidence type="ECO:0000313" key="4">
    <source>
        <dbReference type="Proteomes" id="UP000216035"/>
    </source>
</evidence>
<dbReference type="OrthoDB" id="1491905at2"/>
<accession>A0A255ZQI9</accession>
<evidence type="ECO:0000256" key="1">
    <source>
        <dbReference type="SAM" id="SignalP"/>
    </source>
</evidence>
<keyword evidence="4" id="KW-1185">Reference proteome</keyword>
<comment type="caution">
    <text evidence="3">The sequence shown here is derived from an EMBL/GenBank/DDBJ whole genome shotgun (WGS) entry which is preliminary data.</text>
</comment>
<organism evidence="3 4">
    <name type="scientific">Flavobacterium aurantiibacter</name>
    <dbReference type="NCBI Taxonomy" id="2023067"/>
    <lineage>
        <taxon>Bacteria</taxon>
        <taxon>Pseudomonadati</taxon>
        <taxon>Bacteroidota</taxon>
        <taxon>Flavobacteriia</taxon>
        <taxon>Flavobacteriales</taxon>
        <taxon>Flavobacteriaceae</taxon>
        <taxon>Flavobacterium</taxon>
    </lineage>
</organism>
<dbReference type="InterPro" id="IPR013783">
    <property type="entry name" value="Ig-like_fold"/>
</dbReference>
<dbReference type="Gene3D" id="2.60.40.10">
    <property type="entry name" value="Immunoglobulins"/>
    <property type="match status" value="2"/>
</dbReference>
<feature type="chain" id="PRO_5011971004" description="IPT/TIG domain-containing protein" evidence="1">
    <location>
        <begin position="26"/>
        <end position="349"/>
    </location>
</feature>
<evidence type="ECO:0000313" key="3">
    <source>
        <dbReference type="EMBL" id="OYQ42950.1"/>
    </source>
</evidence>
<protein>
    <recommendedName>
        <fullName evidence="2">IPT/TIG domain-containing protein</fullName>
    </recommendedName>
</protein>
<dbReference type="Pfam" id="PF01833">
    <property type="entry name" value="TIG"/>
    <property type="match status" value="1"/>
</dbReference>
<dbReference type="Proteomes" id="UP000216035">
    <property type="component" value="Unassembled WGS sequence"/>
</dbReference>
<proteinExistence type="predicted"/>